<accession>A0AAW8NE65</accession>
<dbReference type="SUPFAM" id="SSF75169">
    <property type="entry name" value="DsrEFH-like"/>
    <property type="match status" value="1"/>
</dbReference>
<proteinExistence type="predicted"/>
<dbReference type="PANTHER" id="PTHR37691">
    <property type="entry name" value="BLR3518 PROTEIN"/>
    <property type="match status" value="1"/>
</dbReference>
<dbReference type="InterPro" id="IPR027396">
    <property type="entry name" value="DsrEFH-like"/>
</dbReference>
<dbReference type="Proteomes" id="UP001262032">
    <property type="component" value="Unassembled WGS sequence"/>
</dbReference>
<dbReference type="Gene3D" id="3.40.1260.10">
    <property type="entry name" value="DsrEFH-like"/>
    <property type="match status" value="1"/>
</dbReference>
<comment type="caution">
    <text evidence="1">The sequence shown here is derived from an EMBL/GenBank/DDBJ whole genome shotgun (WGS) entry which is preliminary data.</text>
</comment>
<protein>
    <submittedName>
        <fullName evidence="1">Intracellular sulfur oxidation DsrE/DsrF family protein</fullName>
    </submittedName>
</protein>
<reference evidence="1" key="1">
    <citation type="submission" date="2023-07" db="EMBL/GenBank/DDBJ databases">
        <title>Sorghum-associated microbial communities from plants grown in Nebraska, USA.</title>
        <authorList>
            <person name="Schachtman D."/>
        </authorList>
    </citation>
    <scope>NUCLEOTIDE SEQUENCE</scope>
    <source>
        <strain evidence="1">BE261</strain>
    </source>
</reference>
<dbReference type="Pfam" id="PF02635">
    <property type="entry name" value="DsrE"/>
    <property type="match status" value="1"/>
</dbReference>
<dbReference type="PANTHER" id="PTHR37691:SF1">
    <property type="entry name" value="BLR3518 PROTEIN"/>
    <property type="match status" value="1"/>
</dbReference>
<sequence>MSVETTVPEAEQAGPGLLIHSAGPLEQDALAGVLRSAANARAALGQGTGIEVVVQGPGVKLLAKNSPATEAITNAGQLDVGILACGNSMRSAGMDDKDLAPGVGTVPAAIAHLARRQWDGWAYARL</sequence>
<organism evidence="1 2">
    <name type="scientific">Pseudarthrobacter oxydans</name>
    <name type="common">Arthrobacter oxydans</name>
    <dbReference type="NCBI Taxonomy" id="1671"/>
    <lineage>
        <taxon>Bacteria</taxon>
        <taxon>Bacillati</taxon>
        <taxon>Actinomycetota</taxon>
        <taxon>Actinomycetes</taxon>
        <taxon>Micrococcales</taxon>
        <taxon>Micrococcaceae</taxon>
        <taxon>Pseudarthrobacter</taxon>
    </lineage>
</organism>
<evidence type="ECO:0000313" key="2">
    <source>
        <dbReference type="Proteomes" id="UP001262032"/>
    </source>
</evidence>
<gene>
    <name evidence="1" type="ORF">J2X12_003937</name>
</gene>
<dbReference type="AlphaFoldDB" id="A0AAW8NE65"/>
<dbReference type="RefSeq" id="WP_139031065.1">
    <property type="nucleotide sequence ID" value="NZ_JAVDWN010000020.1"/>
</dbReference>
<evidence type="ECO:0000313" key="1">
    <source>
        <dbReference type="EMBL" id="MDR7165883.1"/>
    </source>
</evidence>
<dbReference type="InterPro" id="IPR003787">
    <property type="entry name" value="Sulphur_relay_DsrE/F-like"/>
</dbReference>
<dbReference type="EMBL" id="JAVDWN010000020">
    <property type="protein sequence ID" value="MDR7165883.1"/>
    <property type="molecule type" value="Genomic_DNA"/>
</dbReference>
<name>A0AAW8NE65_PSEOX</name>